<reference evidence="2 3" key="1">
    <citation type="journal article" date="2021" name="Elife">
        <title>Chloroplast acquisition without the gene transfer in kleptoplastic sea slugs, Plakobranchus ocellatus.</title>
        <authorList>
            <person name="Maeda T."/>
            <person name="Takahashi S."/>
            <person name="Yoshida T."/>
            <person name="Shimamura S."/>
            <person name="Takaki Y."/>
            <person name="Nagai Y."/>
            <person name="Toyoda A."/>
            <person name="Suzuki Y."/>
            <person name="Arimoto A."/>
            <person name="Ishii H."/>
            <person name="Satoh N."/>
            <person name="Nishiyama T."/>
            <person name="Hasebe M."/>
            <person name="Maruyama T."/>
            <person name="Minagawa J."/>
            <person name="Obokata J."/>
            <person name="Shigenobu S."/>
        </authorList>
    </citation>
    <scope>NUCLEOTIDE SEQUENCE [LARGE SCALE GENOMIC DNA]</scope>
</reference>
<keyword evidence="3" id="KW-1185">Reference proteome</keyword>
<protein>
    <submittedName>
        <fullName evidence="2">Uncharacterized protein</fullName>
    </submittedName>
</protein>
<comment type="caution">
    <text evidence="2">The sequence shown here is derived from an EMBL/GenBank/DDBJ whole genome shotgun (WGS) entry which is preliminary data.</text>
</comment>
<organism evidence="2 3">
    <name type="scientific">Plakobranchus ocellatus</name>
    <dbReference type="NCBI Taxonomy" id="259542"/>
    <lineage>
        <taxon>Eukaryota</taxon>
        <taxon>Metazoa</taxon>
        <taxon>Spiralia</taxon>
        <taxon>Lophotrochozoa</taxon>
        <taxon>Mollusca</taxon>
        <taxon>Gastropoda</taxon>
        <taxon>Heterobranchia</taxon>
        <taxon>Euthyneura</taxon>
        <taxon>Panpulmonata</taxon>
        <taxon>Sacoglossa</taxon>
        <taxon>Placobranchoidea</taxon>
        <taxon>Plakobranchidae</taxon>
        <taxon>Plakobranchus</taxon>
    </lineage>
</organism>
<feature type="region of interest" description="Disordered" evidence="1">
    <location>
        <begin position="22"/>
        <end position="53"/>
    </location>
</feature>
<dbReference type="Proteomes" id="UP000735302">
    <property type="component" value="Unassembled WGS sequence"/>
</dbReference>
<evidence type="ECO:0000313" key="3">
    <source>
        <dbReference type="Proteomes" id="UP000735302"/>
    </source>
</evidence>
<sequence length="84" mass="9308">MTPPDSVVLYVVIPGYARSQQQFWHSQGEQQNTSSNKVTAADSNSPWDGSGETINTSRTFHGYLISHAVTHARSHAPDWPQRQG</sequence>
<proteinExistence type="predicted"/>
<evidence type="ECO:0000313" key="2">
    <source>
        <dbReference type="EMBL" id="GFN96681.1"/>
    </source>
</evidence>
<dbReference type="EMBL" id="BLXT01002699">
    <property type="protein sequence ID" value="GFN96681.1"/>
    <property type="molecule type" value="Genomic_DNA"/>
</dbReference>
<name>A0AAV3ZQA5_9GAST</name>
<accession>A0AAV3ZQA5</accession>
<evidence type="ECO:0000256" key="1">
    <source>
        <dbReference type="SAM" id="MobiDB-lite"/>
    </source>
</evidence>
<dbReference type="AlphaFoldDB" id="A0AAV3ZQA5"/>
<gene>
    <name evidence="2" type="ORF">PoB_002318700</name>
</gene>